<comment type="caution">
    <text evidence="1">The sequence shown here is derived from an EMBL/GenBank/DDBJ whole genome shotgun (WGS) entry which is preliminary data.</text>
</comment>
<sequence length="121" mass="13734">TTHNNHHSAQLTMINVLVSMAEKVVNVKQIRDLKNTSLAVDSALTKQPKSTQQFFILCSKCGRFSSSSSVQRSNRAVNMDDFSQLQQFNASKTQYYCILTNYTKHALLHDFSPGYVKKLPY</sequence>
<gene>
    <name evidence="1" type="ORF">L9F63_011862</name>
</gene>
<accession>A0AAD8AE09</accession>
<organism evidence="1 2">
    <name type="scientific">Diploptera punctata</name>
    <name type="common">Pacific beetle cockroach</name>
    <dbReference type="NCBI Taxonomy" id="6984"/>
    <lineage>
        <taxon>Eukaryota</taxon>
        <taxon>Metazoa</taxon>
        <taxon>Ecdysozoa</taxon>
        <taxon>Arthropoda</taxon>
        <taxon>Hexapoda</taxon>
        <taxon>Insecta</taxon>
        <taxon>Pterygota</taxon>
        <taxon>Neoptera</taxon>
        <taxon>Polyneoptera</taxon>
        <taxon>Dictyoptera</taxon>
        <taxon>Blattodea</taxon>
        <taxon>Blaberoidea</taxon>
        <taxon>Blaberidae</taxon>
        <taxon>Diplopterinae</taxon>
        <taxon>Diploptera</taxon>
    </lineage>
</organism>
<proteinExistence type="predicted"/>
<feature type="non-terminal residue" evidence="1">
    <location>
        <position position="1"/>
    </location>
</feature>
<protein>
    <submittedName>
        <fullName evidence="1">Uncharacterized protein</fullName>
    </submittedName>
</protein>
<dbReference type="EMBL" id="JASPKZ010001619">
    <property type="protein sequence ID" value="KAJ9597291.1"/>
    <property type="molecule type" value="Genomic_DNA"/>
</dbReference>
<keyword evidence="2" id="KW-1185">Reference proteome</keyword>
<feature type="non-terminal residue" evidence="1">
    <location>
        <position position="121"/>
    </location>
</feature>
<evidence type="ECO:0000313" key="1">
    <source>
        <dbReference type="EMBL" id="KAJ9597291.1"/>
    </source>
</evidence>
<name>A0AAD8AE09_DIPPU</name>
<dbReference type="AlphaFoldDB" id="A0AAD8AE09"/>
<dbReference type="Proteomes" id="UP001233999">
    <property type="component" value="Unassembled WGS sequence"/>
</dbReference>
<evidence type="ECO:0000313" key="2">
    <source>
        <dbReference type="Proteomes" id="UP001233999"/>
    </source>
</evidence>
<reference evidence="1" key="1">
    <citation type="journal article" date="2023" name="IScience">
        <title>Live-bearing cockroach genome reveals convergent evolutionary mechanisms linked to viviparity in insects and beyond.</title>
        <authorList>
            <person name="Fouks B."/>
            <person name="Harrison M.C."/>
            <person name="Mikhailova A.A."/>
            <person name="Marchal E."/>
            <person name="English S."/>
            <person name="Carruthers M."/>
            <person name="Jennings E.C."/>
            <person name="Chiamaka E.L."/>
            <person name="Frigard R.A."/>
            <person name="Pippel M."/>
            <person name="Attardo G.M."/>
            <person name="Benoit J.B."/>
            <person name="Bornberg-Bauer E."/>
            <person name="Tobe S.S."/>
        </authorList>
    </citation>
    <scope>NUCLEOTIDE SEQUENCE</scope>
    <source>
        <strain evidence="1">Stay&amp;Tobe</strain>
    </source>
</reference>
<reference evidence="1" key="2">
    <citation type="submission" date="2023-05" db="EMBL/GenBank/DDBJ databases">
        <authorList>
            <person name="Fouks B."/>
        </authorList>
    </citation>
    <scope>NUCLEOTIDE SEQUENCE</scope>
    <source>
        <strain evidence="1">Stay&amp;Tobe</strain>
        <tissue evidence="1">Testes</tissue>
    </source>
</reference>